<reference evidence="1 2" key="1">
    <citation type="submission" date="2018-10" db="EMBL/GenBank/DDBJ databases">
        <title>A high-quality apple genome assembly.</title>
        <authorList>
            <person name="Hu J."/>
        </authorList>
    </citation>
    <scope>NUCLEOTIDE SEQUENCE [LARGE SCALE GENOMIC DNA]</scope>
    <source>
        <strain evidence="2">cv. HFTH1</strain>
        <tissue evidence="1">Young leaf</tissue>
    </source>
</reference>
<proteinExistence type="predicted"/>
<accession>A0A498KFP8</accession>
<sequence>MYVSRAQNSNASTGLQGFDITVFLTMFNFLNPSDYSDFDFLRMSDGLCEQNAWSYNFIALRPLQSLTAGVIGSDSEELANHIGLPSIILITSSVVNTLTYQAIPRLLKHGYIPIQRNNQTSQLFDFCLDINYEITDSTMLELVPGLQPLRFKDLPISNFKCLDDLLQLVAKAHDSRSSSGFSYHLEQHGLPLTIITGKAPARVSNSIVSYRSSARNCSILVYKLVERWPELYDMVR</sequence>
<protein>
    <submittedName>
        <fullName evidence="1">Uncharacterized protein</fullName>
    </submittedName>
</protein>
<evidence type="ECO:0000313" key="1">
    <source>
        <dbReference type="EMBL" id="RXI04293.1"/>
    </source>
</evidence>
<dbReference type="AlphaFoldDB" id="A0A498KFP8"/>
<evidence type="ECO:0000313" key="2">
    <source>
        <dbReference type="Proteomes" id="UP000290289"/>
    </source>
</evidence>
<name>A0A498KFP8_MALDO</name>
<dbReference type="EMBL" id="RDQH01000329">
    <property type="protein sequence ID" value="RXI04293.1"/>
    <property type="molecule type" value="Genomic_DNA"/>
</dbReference>
<dbReference type="Gene3D" id="3.40.50.2000">
    <property type="entry name" value="Glycogen Phosphorylase B"/>
    <property type="match status" value="1"/>
</dbReference>
<dbReference type="Proteomes" id="UP000290289">
    <property type="component" value="Chromosome 3"/>
</dbReference>
<organism evidence="1 2">
    <name type="scientific">Malus domestica</name>
    <name type="common">Apple</name>
    <name type="synonym">Pyrus malus</name>
    <dbReference type="NCBI Taxonomy" id="3750"/>
    <lineage>
        <taxon>Eukaryota</taxon>
        <taxon>Viridiplantae</taxon>
        <taxon>Streptophyta</taxon>
        <taxon>Embryophyta</taxon>
        <taxon>Tracheophyta</taxon>
        <taxon>Spermatophyta</taxon>
        <taxon>Magnoliopsida</taxon>
        <taxon>eudicotyledons</taxon>
        <taxon>Gunneridae</taxon>
        <taxon>Pentapetalae</taxon>
        <taxon>rosids</taxon>
        <taxon>fabids</taxon>
        <taxon>Rosales</taxon>
        <taxon>Rosaceae</taxon>
        <taxon>Amygdaloideae</taxon>
        <taxon>Maleae</taxon>
        <taxon>Malus</taxon>
    </lineage>
</organism>
<keyword evidence="2" id="KW-1185">Reference proteome</keyword>
<comment type="caution">
    <text evidence="1">The sequence shown here is derived from an EMBL/GenBank/DDBJ whole genome shotgun (WGS) entry which is preliminary data.</text>
</comment>
<gene>
    <name evidence="1" type="ORF">DVH24_038567</name>
</gene>